<feature type="region of interest" description="Disordered" evidence="1">
    <location>
        <begin position="61"/>
        <end position="109"/>
    </location>
</feature>
<organism evidence="2 3">
    <name type="scientific">Corynespora cassiicola Philippines</name>
    <dbReference type="NCBI Taxonomy" id="1448308"/>
    <lineage>
        <taxon>Eukaryota</taxon>
        <taxon>Fungi</taxon>
        <taxon>Dikarya</taxon>
        <taxon>Ascomycota</taxon>
        <taxon>Pezizomycotina</taxon>
        <taxon>Dothideomycetes</taxon>
        <taxon>Pleosporomycetidae</taxon>
        <taxon>Pleosporales</taxon>
        <taxon>Corynesporascaceae</taxon>
        <taxon>Corynespora</taxon>
    </lineage>
</organism>
<dbReference type="AlphaFoldDB" id="A0A2T2NU20"/>
<sequence>MGAGALPIARLRPAHTRLSASQTTASALAQALGTTTTASCCIASERPALLKRPCARREARACQPAPNGKSVHAQRPKTNACSGQRPATTRSLRSKPAPTPRLPCYVPVNQHMEQENGGVGY</sequence>
<evidence type="ECO:0000256" key="1">
    <source>
        <dbReference type="SAM" id="MobiDB-lite"/>
    </source>
</evidence>
<evidence type="ECO:0000313" key="3">
    <source>
        <dbReference type="Proteomes" id="UP000240883"/>
    </source>
</evidence>
<reference evidence="2 3" key="1">
    <citation type="journal article" date="2018" name="Front. Microbiol.">
        <title>Genome-Wide Analysis of Corynespora cassiicola Leaf Fall Disease Putative Effectors.</title>
        <authorList>
            <person name="Lopez D."/>
            <person name="Ribeiro S."/>
            <person name="Label P."/>
            <person name="Fumanal B."/>
            <person name="Venisse J.S."/>
            <person name="Kohler A."/>
            <person name="de Oliveira R.R."/>
            <person name="Labutti K."/>
            <person name="Lipzen A."/>
            <person name="Lail K."/>
            <person name="Bauer D."/>
            <person name="Ohm R.A."/>
            <person name="Barry K.W."/>
            <person name="Spatafora J."/>
            <person name="Grigoriev I.V."/>
            <person name="Martin F.M."/>
            <person name="Pujade-Renaud V."/>
        </authorList>
    </citation>
    <scope>NUCLEOTIDE SEQUENCE [LARGE SCALE GENOMIC DNA]</scope>
    <source>
        <strain evidence="2 3">Philippines</strain>
    </source>
</reference>
<proteinExistence type="predicted"/>
<feature type="compositionally biased region" description="Polar residues" evidence="1">
    <location>
        <begin position="76"/>
        <end position="91"/>
    </location>
</feature>
<dbReference type="EMBL" id="KZ678133">
    <property type="protein sequence ID" value="PSN68925.1"/>
    <property type="molecule type" value="Genomic_DNA"/>
</dbReference>
<accession>A0A2T2NU20</accession>
<name>A0A2T2NU20_CORCC</name>
<evidence type="ECO:0000313" key="2">
    <source>
        <dbReference type="EMBL" id="PSN68925.1"/>
    </source>
</evidence>
<keyword evidence="3" id="KW-1185">Reference proteome</keyword>
<dbReference type="Proteomes" id="UP000240883">
    <property type="component" value="Unassembled WGS sequence"/>
</dbReference>
<gene>
    <name evidence="2" type="ORF">BS50DRAFT_328378</name>
</gene>
<protein>
    <submittedName>
        <fullName evidence="2">Uncharacterized protein</fullName>
    </submittedName>
</protein>